<evidence type="ECO:0000259" key="5">
    <source>
        <dbReference type="Pfam" id="PF24883"/>
    </source>
</evidence>
<keyword evidence="7" id="KW-1185">Reference proteome</keyword>
<dbReference type="Pfam" id="PF24883">
    <property type="entry name" value="NPHP3_N"/>
    <property type="match status" value="1"/>
</dbReference>
<evidence type="ECO:0000313" key="7">
    <source>
        <dbReference type="Proteomes" id="UP001480595"/>
    </source>
</evidence>
<evidence type="ECO:0000256" key="2">
    <source>
        <dbReference type="PROSITE-ProRule" id="PRU00023"/>
    </source>
</evidence>
<dbReference type="InterPro" id="IPR036770">
    <property type="entry name" value="Ankyrin_rpt-contain_sf"/>
</dbReference>
<dbReference type="Pfam" id="PF12796">
    <property type="entry name" value="Ank_2"/>
    <property type="match status" value="1"/>
</dbReference>
<dbReference type="InterPro" id="IPR027417">
    <property type="entry name" value="P-loop_NTPase"/>
</dbReference>
<dbReference type="SUPFAM" id="SSF52540">
    <property type="entry name" value="P-loop containing nucleoside triphosphate hydrolases"/>
    <property type="match status" value="1"/>
</dbReference>
<name>A0ABR1VSE1_9PEZI</name>
<dbReference type="PROSITE" id="PS50088">
    <property type="entry name" value="ANK_REPEAT"/>
    <property type="match status" value="1"/>
</dbReference>
<keyword evidence="1" id="KW-0677">Repeat</keyword>
<dbReference type="Gene3D" id="1.25.40.20">
    <property type="entry name" value="Ankyrin repeat-containing domain"/>
    <property type="match status" value="1"/>
</dbReference>
<dbReference type="InterPro" id="IPR054471">
    <property type="entry name" value="GPIID_WHD"/>
</dbReference>
<dbReference type="PANTHER" id="PTHR10039">
    <property type="entry name" value="AMELOGENIN"/>
    <property type="match status" value="1"/>
</dbReference>
<comment type="caution">
    <text evidence="6">The sequence shown here is derived from an EMBL/GenBank/DDBJ whole genome shotgun (WGS) entry which is preliminary data.</text>
</comment>
<dbReference type="InterPro" id="IPR056884">
    <property type="entry name" value="NPHP3-like_N"/>
</dbReference>
<reference evidence="6 7" key="1">
    <citation type="submission" date="2023-01" db="EMBL/GenBank/DDBJ databases">
        <title>Analysis of 21 Apiospora genomes using comparative genomics revels a genus with tremendous synthesis potential of carbohydrate active enzymes and secondary metabolites.</title>
        <authorList>
            <person name="Sorensen T."/>
        </authorList>
    </citation>
    <scope>NUCLEOTIDE SEQUENCE [LARGE SCALE GENOMIC DNA]</scope>
    <source>
        <strain evidence="6 7">CBS 135458</strain>
    </source>
</reference>
<dbReference type="Gene3D" id="3.40.50.300">
    <property type="entry name" value="P-loop containing nucleotide triphosphate hydrolases"/>
    <property type="match status" value="1"/>
</dbReference>
<evidence type="ECO:0000313" key="6">
    <source>
        <dbReference type="EMBL" id="KAK8074170.1"/>
    </source>
</evidence>
<evidence type="ECO:0000256" key="1">
    <source>
        <dbReference type="ARBA" id="ARBA00022737"/>
    </source>
</evidence>
<dbReference type="Pfam" id="PF22939">
    <property type="entry name" value="WHD_GPIID"/>
    <property type="match status" value="1"/>
</dbReference>
<dbReference type="PANTHER" id="PTHR10039:SF10">
    <property type="entry name" value="NACHT DOMAIN-CONTAINING PROTEIN"/>
    <property type="match status" value="1"/>
</dbReference>
<dbReference type="SUPFAM" id="SSF48403">
    <property type="entry name" value="Ankyrin repeat"/>
    <property type="match status" value="1"/>
</dbReference>
<dbReference type="SMART" id="SM00248">
    <property type="entry name" value="ANK"/>
    <property type="match status" value="4"/>
</dbReference>
<accession>A0ABR1VSE1</accession>
<feature type="domain" description="GPI inositol-deacylase winged helix" evidence="3">
    <location>
        <begin position="493"/>
        <end position="574"/>
    </location>
</feature>
<feature type="domain" description="Nephrocystin 3-like N-terminal" evidence="5">
    <location>
        <begin position="270"/>
        <end position="428"/>
    </location>
</feature>
<evidence type="ECO:0008006" key="8">
    <source>
        <dbReference type="Google" id="ProtNLM"/>
    </source>
</evidence>
<dbReference type="InterPro" id="IPR002110">
    <property type="entry name" value="Ankyrin_rpt"/>
</dbReference>
<keyword evidence="2" id="KW-0040">ANK repeat</keyword>
<feature type="repeat" description="ANK" evidence="2">
    <location>
        <begin position="917"/>
        <end position="949"/>
    </location>
</feature>
<sequence>MASVSSSSLATTKQHDVLLDAIRDFQVVLSFEERRELIKMRTVPDADSIMAFTAELDSTHRTRRRPSCAIHLHAFLSSVGLFCGIVELVSSHAEIAALVWGSVKLTMLVSANGASYYQTTSDLFTKLGRLCPLFADYQSWYPDSIRLQKALVEFHASIIRCCAHIIRVIQVPALRQVIKALLVSFEDEFKPNLDDIQRFGKARDHLRQGSGRTTRTAFAGQTGKTQEFYDMQLQRDQRIARERKQHLLDSLSTRDYLRLFKQSCTKRWQNTASWIFQKPEFCSWLDGGKPVLWCSGKIGSGKTITTASIIQQILRCKGPSSGPVSYYFVRPSGYAPPSANGILKSILQQRLDPTNISDEMEGALRKLNRASDIDDTVDLLRQFVSPGVSYIIIDGLDEYPKSDRRDLFAALSSLLSSSSSIRLFLCGRTGLQDQIETHFKHCLHLPLEFLWAYFQVEVSSQPCDEGIRIALHNLPNTLNEIFNRALRRIATGRHYRVAQKVFKWVTAARRPLTIRELREATTIKVRQQYSDATRQCNDMGKISSWCENLVEMDEESETVQFVHHSVRIFLLEEPTDFTAMLDGFHIILDEADHELGEICLTYLDFNDFKRPLVTRPKPTNISPLGILKASSKHGSKLASLHKTVLGPGPKAFDLSRSVDPDGIATMTQVTQTMIDRYPFSGYATEHWVSHTKHFGVRKSKTWGILFQVLSGSYSFVKLPWQSNPPFQDNAAGWANRNRHGTIIRILCSDEPEVSFEWAAANDDLALFDILPNEVKYESPGKIFAYAASVGHVRAIEELVLSGKVHVNDAVEGTTALVATSCKERHDVIDNLMSLGTKANVSNGGYSSDGEVFRLEIPLIAAASRGYLGVFDRLQSYGADVNVATRDCTPLIAATSSNHRSLVERIVGAGASLEHTAGHHTALSKAAAKGYLDIVGILLAAGANVNGKADRNTALTRAVEHGHLHVDRLLAA</sequence>
<gene>
    <name evidence="6" type="ORF">PG994_005069</name>
</gene>
<dbReference type="Pfam" id="PF24809">
    <property type="entry name" value="DUF7708"/>
    <property type="match status" value="1"/>
</dbReference>
<dbReference type="EMBL" id="JAQQWL010000005">
    <property type="protein sequence ID" value="KAK8074170.1"/>
    <property type="molecule type" value="Genomic_DNA"/>
</dbReference>
<dbReference type="PROSITE" id="PS50297">
    <property type="entry name" value="ANK_REP_REGION"/>
    <property type="match status" value="1"/>
</dbReference>
<dbReference type="Proteomes" id="UP001480595">
    <property type="component" value="Unassembled WGS sequence"/>
</dbReference>
<evidence type="ECO:0000259" key="3">
    <source>
        <dbReference type="Pfam" id="PF22939"/>
    </source>
</evidence>
<evidence type="ECO:0000259" key="4">
    <source>
        <dbReference type="Pfam" id="PF24809"/>
    </source>
</evidence>
<dbReference type="RefSeq" id="XP_066718645.1">
    <property type="nucleotide sequence ID" value="XM_066856478.1"/>
</dbReference>
<dbReference type="GeneID" id="92089541"/>
<protein>
    <recommendedName>
        <fullName evidence="8">NACHT domain-containing protein</fullName>
    </recommendedName>
</protein>
<feature type="domain" description="DUF7708" evidence="4">
    <location>
        <begin position="72"/>
        <end position="201"/>
    </location>
</feature>
<organism evidence="6 7">
    <name type="scientific">Apiospora phragmitis</name>
    <dbReference type="NCBI Taxonomy" id="2905665"/>
    <lineage>
        <taxon>Eukaryota</taxon>
        <taxon>Fungi</taxon>
        <taxon>Dikarya</taxon>
        <taxon>Ascomycota</taxon>
        <taxon>Pezizomycotina</taxon>
        <taxon>Sordariomycetes</taxon>
        <taxon>Xylariomycetidae</taxon>
        <taxon>Amphisphaeriales</taxon>
        <taxon>Apiosporaceae</taxon>
        <taxon>Apiospora</taxon>
    </lineage>
</organism>
<proteinExistence type="predicted"/>
<dbReference type="InterPro" id="IPR056125">
    <property type="entry name" value="DUF7708"/>
</dbReference>